<dbReference type="SUPFAM" id="SSF52540">
    <property type="entry name" value="P-loop containing nucleoside triphosphate hydrolases"/>
    <property type="match status" value="1"/>
</dbReference>
<comment type="caution">
    <text evidence="2">The sequence shown here is derived from an EMBL/GenBank/DDBJ whole genome shotgun (WGS) entry which is preliminary data.</text>
</comment>
<dbReference type="InterPro" id="IPR003607">
    <property type="entry name" value="HD/PDEase_dom"/>
</dbReference>
<dbReference type="InterPro" id="IPR050124">
    <property type="entry name" value="tRNA_CCA-adding_enzyme"/>
</dbReference>
<dbReference type="Gene3D" id="1.10.3210.10">
    <property type="entry name" value="Hypothetical protein af1432"/>
    <property type="match status" value="1"/>
</dbReference>
<protein>
    <submittedName>
        <fullName evidence="2">AAA family ATPase</fullName>
    </submittedName>
</protein>
<evidence type="ECO:0000313" key="2">
    <source>
        <dbReference type="EMBL" id="MDJ1504802.1"/>
    </source>
</evidence>
<dbReference type="InterPro" id="IPR027417">
    <property type="entry name" value="P-loop_NTPase"/>
</dbReference>
<dbReference type="AlphaFoldDB" id="A0AAE3RBX9"/>
<dbReference type="SUPFAM" id="SSF109604">
    <property type="entry name" value="HD-domain/PDEase-like"/>
    <property type="match status" value="1"/>
</dbReference>
<reference evidence="2" key="1">
    <citation type="submission" date="2023-05" db="EMBL/GenBank/DDBJ databases">
        <authorList>
            <person name="Zhang X."/>
        </authorList>
    </citation>
    <scope>NUCLEOTIDE SEQUENCE</scope>
    <source>
        <strain evidence="2">BD1B2-1</strain>
    </source>
</reference>
<proteinExistence type="predicted"/>
<evidence type="ECO:0000313" key="3">
    <source>
        <dbReference type="Proteomes" id="UP001232063"/>
    </source>
</evidence>
<dbReference type="GO" id="GO:0000166">
    <property type="term" value="F:nucleotide binding"/>
    <property type="evidence" value="ECO:0007669"/>
    <property type="project" value="UniProtKB-KW"/>
</dbReference>
<name>A0AAE3RBX9_9BACT</name>
<dbReference type="Gene3D" id="3.40.50.300">
    <property type="entry name" value="P-loop containing nucleotide triphosphate hydrolases"/>
    <property type="match status" value="1"/>
</dbReference>
<keyword evidence="3" id="KW-1185">Reference proteome</keyword>
<dbReference type="Pfam" id="PF13671">
    <property type="entry name" value="AAA_33"/>
    <property type="match status" value="1"/>
</dbReference>
<evidence type="ECO:0000256" key="1">
    <source>
        <dbReference type="ARBA" id="ARBA00022741"/>
    </source>
</evidence>
<sequence length="370" mass="43640">MNVLQKELAEFAIVRKYQSRFDWMKNTPQDSVHHQEGNVYMHTEMVLNALLGLPEFQELSEYEQRILTYTAIFHDICKPDTMQTWPGEAGRISHPRHALRGATLTRQILDKENESLDFISKVYSLVRFHGYPFWVLNRENPLKDAIRLSLLTNTKWLYIFAKADLLGRICNTHDEMLYNLELFREFCIEHNIYGETKQFASEYDRFHYFNVDGAYPDTQLYPDYALNIYLMCGLPAAGKDTYLRKHLTDLPQVHLDGIREEFDIDPTDNQGQVIQISRERSKEFCRKRQSFVWNATNINVQIRSTLIGMWLPYKPKIHIIHLHKNIGQILSDNAKREDEARVPDSKILNMFERFEFPDITECHELKVISC</sequence>
<dbReference type="EMBL" id="JASJOU010000013">
    <property type="protein sequence ID" value="MDJ1504802.1"/>
    <property type="molecule type" value="Genomic_DNA"/>
</dbReference>
<dbReference type="PANTHER" id="PTHR47545">
    <property type="entry name" value="MULTIFUNCTIONAL CCA PROTEIN"/>
    <property type="match status" value="1"/>
</dbReference>
<keyword evidence="1" id="KW-0547">Nucleotide-binding</keyword>
<gene>
    <name evidence="2" type="ORF">QNI22_29335</name>
</gene>
<dbReference type="CDD" id="cd00077">
    <property type="entry name" value="HDc"/>
    <property type="match status" value="1"/>
</dbReference>
<organism evidence="2 3">
    <name type="scientific">Xanthocytophaga agilis</name>
    <dbReference type="NCBI Taxonomy" id="3048010"/>
    <lineage>
        <taxon>Bacteria</taxon>
        <taxon>Pseudomonadati</taxon>
        <taxon>Bacteroidota</taxon>
        <taxon>Cytophagia</taxon>
        <taxon>Cytophagales</taxon>
        <taxon>Rhodocytophagaceae</taxon>
        <taxon>Xanthocytophaga</taxon>
    </lineage>
</organism>
<dbReference type="Proteomes" id="UP001232063">
    <property type="component" value="Unassembled WGS sequence"/>
</dbReference>
<dbReference type="PANTHER" id="PTHR47545:SF1">
    <property type="entry name" value="MULTIFUNCTIONAL CCA PROTEIN"/>
    <property type="match status" value="1"/>
</dbReference>
<dbReference type="RefSeq" id="WP_314516455.1">
    <property type="nucleotide sequence ID" value="NZ_JASJOU010000013.1"/>
</dbReference>
<accession>A0AAE3RBX9</accession>